<reference evidence="8" key="1">
    <citation type="journal article" date="2019" name="Int. J. Syst. Evol. Microbiol.">
        <title>The Global Catalogue of Microorganisms (GCM) 10K type strain sequencing project: providing services to taxonomists for standard genome sequencing and annotation.</title>
        <authorList>
            <consortium name="The Broad Institute Genomics Platform"/>
            <consortium name="The Broad Institute Genome Sequencing Center for Infectious Disease"/>
            <person name="Wu L."/>
            <person name="Ma J."/>
        </authorList>
    </citation>
    <scope>NUCLEOTIDE SEQUENCE [LARGE SCALE GENOMIC DNA]</scope>
    <source>
        <strain evidence="8">KCTC 42447</strain>
    </source>
</reference>
<name>A0ABV7T5Q3_9GAMM</name>
<dbReference type="PANTHER" id="PTHR43461:SF1">
    <property type="entry name" value="TRANSMEMBRANE PROTEIN 256"/>
    <property type="match status" value="1"/>
</dbReference>
<keyword evidence="4 6" id="KW-1133">Transmembrane helix</keyword>
<dbReference type="Pfam" id="PF04241">
    <property type="entry name" value="DUF423"/>
    <property type="match status" value="1"/>
</dbReference>
<evidence type="ECO:0000256" key="6">
    <source>
        <dbReference type="SAM" id="Phobius"/>
    </source>
</evidence>
<proteinExistence type="inferred from homology"/>
<evidence type="ECO:0000256" key="2">
    <source>
        <dbReference type="ARBA" id="ARBA00009694"/>
    </source>
</evidence>
<evidence type="ECO:0000256" key="5">
    <source>
        <dbReference type="ARBA" id="ARBA00023136"/>
    </source>
</evidence>
<keyword evidence="5 6" id="KW-0472">Membrane</keyword>
<sequence length="126" mass="13067">MARVFLMLAALSGLTGVGLGAFAAHGLRGRLTPAYLEVFQTGVHYQQIHALALLGAGLLALRLQSRLLLAAGALFGLGILLFSGSLYLLTLSGLGRLGMITPIGGVCLMAGWLLLGMAALRLRPTP</sequence>
<keyword evidence="3 6" id="KW-0812">Transmembrane</keyword>
<accession>A0ABV7T5Q3</accession>
<evidence type="ECO:0000313" key="8">
    <source>
        <dbReference type="Proteomes" id="UP001595630"/>
    </source>
</evidence>
<evidence type="ECO:0000256" key="1">
    <source>
        <dbReference type="ARBA" id="ARBA00004141"/>
    </source>
</evidence>
<dbReference type="InterPro" id="IPR006696">
    <property type="entry name" value="DUF423"/>
</dbReference>
<comment type="subcellular location">
    <subcellularLocation>
        <location evidence="1">Membrane</location>
        <topology evidence="1">Multi-pass membrane protein</topology>
    </subcellularLocation>
</comment>
<organism evidence="7 8">
    <name type="scientific">Stutzerimonas tarimensis</name>
    <dbReference type="NCBI Taxonomy" id="1507735"/>
    <lineage>
        <taxon>Bacteria</taxon>
        <taxon>Pseudomonadati</taxon>
        <taxon>Pseudomonadota</taxon>
        <taxon>Gammaproteobacteria</taxon>
        <taxon>Pseudomonadales</taxon>
        <taxon>Pseudomonadaceae</taxon>
        <taxon>Stutzerimonas</taxon>
    </lineage>
</organism>
<protein>
    <submittedName>
        <fullName evidence="7">DUF423 domain-containing protein</fullName>
    </submittedName>
</protein>
<evidence type="ECO:0000256" key="3">
    <source>
        <dbReference type="ARBA" id="ARBA00022692"/>
    </source>
</evidence>
<keyword evidence="8" id="KW-1185">Reference proteome</keyword>
<feature type="transmembrane region" description="Helical" evidence="6">
    <location>
        <begin position="68"/>
        <end position="88"/>
    </location>
</feature>
<comment type="caution">
    <text evidence="7">The sequence shown here is derived from an EMBL/GenBank/DDBJ whole genome shotgun (WGS) entry which is preliminary data.</text>
</comment>
<evidence type="ECO:0000256" key="4">
    <source>
        <dbReference type="ARBA" id="ARBA00022989"/>
    </source>
</evidence>
<dbReference type="Proteomes" id="UP001595630">
    <property type="component" value="Unassembled WGS sequence"/>
</dbReference>
<feature type="transmembrane region" description="Helical" evidence="6">
    <location>
        <begin position="100"/>
        <end position="120"/>
    </location>
</feature>
<gene>
    <name evidence="7" type="ORF">ACFOMF_09470</name>
</gene>
<comment type="similarity">
    <text evidence="2">Belongs to the UPF0382 family.</text>
</comment>
<dbReference type="PANTHER" id="PTHR43461">
    <property type="entry name" value="TRANSMEMBRANE PROTEIN 256"/>
    <property type="match status" value="1"/>
</dbReference>
<feature type="transmembrane region" description="Helical" evidence="6">
    <location>
        <begin position="44"/>
        <end position="61"/>
    </location>
</feature>
<evidence type="ECO:0000313" key="7">
    <source>
        <dbReference type="EMBL" id="MFC3608004.1"/>
    </source>
</evidence>
<dbReference type="EMBL" id="JBHRXZ010000022">
    <property type="protein sequence ID" value="MFC3608004.1"/>
    <property type="molecule type" value="Genomic_DNA"/>
</dbReference>
<dbReference type="RefSeq" id="WP_386364162.1">
    <property type="nucleotide sequence ID" value="NZ_JBHRXZ010000022.1"/>
</dbReference>